<protein>
    <submittedName>
        <fullName evidence="2">Uncharacterized protein</fullName>
    </submittedName>
</protein>
<feature type="compositionally biased region" description="Polar residues" evidence="1">
    <location>
        <begin position="494"/>
        <end position="516"/>
    </location>
</feature>
<feature type="compositionally biased region" description="Basic and acidic residues" evidence="1">
    <location>
        <begin position="1664"/>
        <end position="1673"/>
    </location>
</feature>
<accession>A0AAE0ZKB1</accession>
<keyword evidence="3" id="KW-1185">Reference proteome</keyword>
<feature type="region of interest" description="Disordered" evidence="1">
    <location>
        <begin position="1"/>
        <end position="101"/>
    </location>
</feature>
<feature type="region of interest" description="Disordered" evidence="1">
    <location>
        <begin position="528"/>
        <end position="559"/>
    </location>
</feature>
<feature type="compositionally biased region" description="Low complexity" evidence="1">
    <location>
        <begin position="251"/>
        <end position="263"/>
    </location>
</feature>
<feature type="region of interest" description="Disordered" evidence="1">
    <location>
        <begin position="1466"/>
        <end position="1566"/>
    </location>
</feature>
<feature type="region of interest" description="Disordered" evidence="1">
    <location>
        <begin position="605"/>
        <end position="626"/>
    </location>
</feature>
<evidence type="ECO:0000256" key="1">
    <source>
        <dbReference type="SAM" id="MobiDB-lite"/>
    </source>
</evidence>
<comment type="caution">
    <text evidence="2">The sequence shown here is derived from an EMBL/GenBank/DDBJ whole genome shotgun (WGS) entry which is preliminary data.</text>
</comment>
<gene>
    <name evidence="2" type="ORF">RRG08_036439</name>
</gene>
<proteinExistence type="predicted"/>
<evidence type="ECO:0000313" key="2">
    <source>
        <dbReference type="EMBL" id="KAK3770838.1"/>
    </source>
</evidence>
<feature type="compositionally biased region" description="Polar residues" evidence="1">
    <location>
        <begin position="1543"/>
        <end position="1566"/>
    </location>
</feature>
<feature type="region of interest" description="Disordered" evidence="1">
    <location>
        <begin position="1030"/>
        <end position="1054"/>
    </location>
</feature>
<feature type="compositionally biased region" description="Polar residues" evidence="1">
    <location>
        <begin position="1475"/>
        <end position="1505"/>
    </location>
</feature>
<feature type="region of interest" description="Disordered" evidence="1">
    <location>
        <begin position="1315"/>
        <end position="1453"/>
    </location>
</feature>
<name>A0AAE0ZKB1_9GAST</name>
<feature type="compositionally biased region" description="Polar residues" evidence="1">
    <location>
        <begin position="1444"/>
        <end position="1453"/>
    </location>
</feature>
<feature type="compositionally biased region" description="Low complexity" evidence="1">
    <location>
        <begin position="1427"/>
        <end position="1438"/>
    </location>
</feature>
<evidence type="ECO:0000313" key="3">
    <source>
        <dbReference type="Proteomes" id="UP001283361"/>
    </source>
</evidence>
<feature type="compositionally biased region" description="Polar residues" evidence="1">
    <location>
        <begin position="1374"/>
        <end position="1386"/>
    </location>
</feature>
<dbReference type="Proteomes" id="UP001283361">
    <property type="component" value="Unassembled WGS sequence"/>
</dbReference>
<feature type="region of interest" description="Disordered" evidence="1">
    <location>
        <begin position="487"/>
        <end position="516"/>
    </location>
</feature>
<feature type="compositionally biased region" description="Basic and acidic residues" evidence="1">
    <location>
        <begin position="1"/>
        <end position="10"/>
    </location>
</feature>
<reference evidence="2" key="1">
    <citation type="journal article" date="2023" name="G3 (Bethesda)">
        <title>A reference genome for the long-term kleptoplast-retaining sea slug Elysia crispata morphotype clarki.</title>
        <authorList>
            <person name="Eastman K.E."/>
            <person name="Pendleton A.L."/>
            <person name="Shaikh M.A."/>
            <person name="Suttiyut T."/>
            <person name="Ogas R."/>
            <person name="Tomko P."/>
            <person name="Gavelis G."/>
            <person name="Widhalm J.R."/>
            <person name="Wisecaver J.H."/>
        </authorList>
    </citation>
    <scope>NUCLEOTIDE SEQUENCE</scope>
    <source>
        <strain evidence="2">ECLA1</strain>
    </source>
</reference>
<sequence>MRGVRKEHQGGHTAEPSFSSSSPVCQGFKLGSKEHPSIYPTLKNSDTSSLRSKGHLKSLGPNFSGKSDALDNKPEQPQHPGYDKAAGISSGQGEISKNDDIHRSHGSYGFCRAQDRPTLSCGLKPYHEHFEALADSSEDLSYFKINSNNLVNLDQDDTTDSKKTFNKTEKCKKKEMFEHGTGCQTETGGIFHDKKMVPTARKETSKEAGLHGVSCETGIKKSTVRTSSAFPEKRQTDYVPAQKMCVHESKSYTTPTSESSTNENDIRGKCDNVAVPSAPPSEDVSEASWSTHHIGYPQIGLPPILNFQKQSNFPDGFSQIPEVQHGHSMLSPCGHPVLQNQLFQETQRTEYAQDTQKHLPRLPSSIVRLIKEKHQHQYMQQQQQDHPCHQPAQFPIPVTASSLIAEGQGHLPPPLHYTLSPHCFSVKQQEPFEMASTAVQAQSTFSFKNSNSHQNLDSCQEKSIRTWAHISNDQAMQITEDEKNQSLPPFNLELKNSSTYQSCPKQETPSSDTLADLSSWNASLGQVPSSSMAIHKPSPGLPTATSMSSRGLRPDQQDSQDNLRNYQVLSSEIFSKPELTLNWPPNLSGGSRDHDNDVKEYKVQAQVSQDHARMPMPDSSSPTSRRVWMKRNTSQAGLEQLIMDAVGRAAQEAIQCAKQPKDQQPAIMKSVSASSLSSTAQEEEHSAINVPSVLSEWVATAASMLPSLIQMEGYIDYTIDQLGHTLFSEIENLIIATYGVPSTKSRQKENNPTCSSYRAAEMVSSAVEDIQSDHGSIIQSDMNIQRNIKSCNPKSCSSEEEVGHLFLDTPHGKMPVTSPTSTVQNFKNNRAHLDHTGPLQDSKELAQTHFKARQNLDQTSDQLSFSNISKVGQIVPVLDKFHFIALKNKENTADDSEYCTAITKTPQLSIDGLENRQEVRKSAFLMHSSPAKSCFQDQSINRTSGLSERTKAKLANLSLQYQQDNYSIPNSINAFNNMGYSCSESLRSTSGNQLKNNVDCQISSNKNMPSRKHGLDNLMGMLNGAASSGSNPFVAVQSQQNKPSRAHSSNTESPPYSALCNKILKKKKSCSRSHSMHLMTPGISRSQGHVGQSLYPCLDTSSFHALMPHLDTRRFCSVNARKNFNDEDNGTTSEILSSFIEEDAEDSSEDDTHLNEQTYSAFIDSSVSSALTQTIHIQGTHDEAPKNMPQACFYSEQNSGHSSFQNEGHNEAPLHVNPLSYGHCKKRLIQQEIKDLETSTIETNAGKACSGSQPVLGTAPVKPQRPAPVVPEILAKQKASLLSQANKESLSQVTKSVESDAFKLPQVLTNLKTVPKRSAPPIPKEPASVSKTLGPPNKGFVMRMTHAFDQTAQSASSSPPRTVYRPAPKALPQISWNSQSPSYKNPNTKRDVLPQPSRPTIEGRNPSFCGSYSEKRVPLLGQDSLPTSSRNSGTGSTSEALKRQTVTKSSLQIPLQPVISPTAKSELAQAKGLTRETQLNRADLGSNLQSPLKTPADTSKPTSAPSFKLYSATPFKRSNFPDKKRPEFKKTKLSPSQSKPSPQNMFNDSSRLSSQSLHGQHQPCSSSQIITCGGNQALLPPGNISTHKGYLPSLASVQNFHGATSAIKQESNLPSSSSTSKGVLPSEPTKSPRSKKARPRPPEVNLRSNSGDDEYKNFGSTWKGSEKEWYKAN</sequence>
<feature type="compositionally biased region" description="Polar residues" evidence="1">
    <location>
        <begin position="1348"/>
        <end position="1360"/>
    </location>
</feature>
<dbReference type="EMBL" id="JAWDGP010003786">
    <property type="protein sequence ID" value="KAK3770838.1"/>
    <property type="molecule type" value="Genomic_DNA"/>
</dbReference>
<organism evidence="2 3">
    <name type="scientific">Elysia crispata</name>
    <name type="common">lettuce slug</name>
    <dbReference type="NCBI Taxonomy" id="231223"/>
    <lineage>
        <taxon>Eukaryota</taxon>
        <taxon>Metazoa</taxon>
        <taxon>Spiralia</taxon>
        <taxon>Lophotrochozoa</taxon>
        <taxon>Mollusca</taxon>
        <taxon>Gastropoda</taxon>
        <taxon>Heterobranchia</taxon>
        <taxon>Euthyneura</taxon>
        <taxon>Panpulmonata</taxon>
        <taxon>Sacoglossa</taxon>
        <taxon>Placobranchoidea</taxon>
        <taxon>Plakobranchidae</taxon>
        <taxon>Elysia</taxon>
    </lineage>
</organism>
<feature type="compositionally biased region" description="Polar residues" evidence="1">
    <location>
        <begin position="1608"/>
        <end position="1621"/>
    </location>
</feature>
<feature type="compositionally biased region" description="Basic and acidic residues" evidence="1">
    <location>
        <begin position="1519"/>
        <end position="1530"/>
    </location>
</feature>
<feature type="compositionally biased region" description="Low complexity" evidence="1">
    <location>
        <begin position="1533"/>
        <end position="1542"/>
    </location>
</feature>
<feature type="compositionally biased region" description="Polar residues" evidence="1">
    <location>
        <begin position="42"/>
        <end position="51"/>
    </location>
</feature>
<feature type="region of interest" description="Disordered" evidence="1">
    <location>
        <begin position="1608"/>
        <end position="1673"/>
    </location>
</feature>
<feature type="region of interest" description="Disordered" evidence="1">
    <location>
        <begin position="1245"/>
        <end position="1264"/>
    </location>
</feature>
<feature type="region of interest" description="Disordered" evidence="1">
    <location>
        <begin position="249"/>
        <end position="286"/>
    </location>
</feature>